<dbReference type="GO" id="GO:0005634">
    <property type="term" value="C:nucleus"/>
    <property type="evidence" value="ECO:0007669"/>
    <property type="project" value="TreeGrafter"/>
</dbReference>
<protein>
    <recommendedName>
        <fullName evidence="1">Rhodanese domain-containing protein</fullName>
    </recommendedName>
</protein>
<proteinExistence type="predicted"/>
<dbReference type="Pfam" id="PF00581">
    <property type="entry name" value="Rhodanese"/>
    <property type="match status" value="1"/>
</dbReference>
<dbReference type="PROSITE" id="PS50206">
    <property type="entry name" value="RHODANESE_3"/>
    <property type="match status" value="1"/>
</dbReference>
<dbReference type="PANTHER" id="PTHR10828:SF38">
    <property type="entry name" value="ARSENICAL-RESISTANCE PROTEIN 2-RELATED"/>
    <property type="match status" value="1"/>
</dbReference>
<dbReference type="EMBL" id="SNRW01010852">
    <property type="protein sequence ID" value="KAA6375969.1"/>
    <property type="molecule type" value="Genomic_DNA"/>
</dbReference>
<dbReference type="PANTHER" id="PTHR10828">
    <property type="entry name" value="M-PHASE INDUCER PHOSPHATASE DUAL SPECIFICITY PHOSPHATASE CDC25"/>
    <property type="match status" value="1"/>
</dbReference>
<reference evidence="2 3" key="1">
    <citation type="submission" date="2019-03" db="EMBL/GenBank/DDBJ databases">
        <title>Single cell metagenomics reveals metabolic interactions within the superorganism composed of flagellate Streblomastix strix and complex community of Bacteroidetes bacteria on its surface.</title>
        <authorList>
            <person name="Treitli S.C."/>
            <person name="Kolisko M."/>
            <person name="Husnik F."/>
            <person name="Keeling P."/>
            <person name="Hampl V."/>
        </authorList>
    </citation>
    <scope>NUCLEOTIDE SEQUENCE [LARGE SCALE GENOMIC DNA]</scope>
    <source>
        <strain evidence="2">ST1C</strain>
    </source>
</reference>
<dbReference type="SMART" id="SM00450">
    <property type="entry name" value="RHOD"/>
    <property type="match status" value="1"/>
</dbReference>
<accession>A0A5J4UZM1</accession>
<evidence type="ECO:0000259" key="1">
    <source>
        <dbReference type="PROSITE" id="PS50206"/>
    </source>
</evidence>
<dbReference type="Proteomes" id="UP000324800">
    <property type="component" value="Unassembled WGS sequence"/>
</dbReference>
<dbReference type="GO" id="GO:0004725">
    <property type="term" value="F:protein tyrosine phosphatase activity"/>
    <property type="evidence" value="ECO:0007669"/>
    <property type="project" value="TreeGrafter"/>
</dbReference>
<dbReference type="InterPro" id="IPR001763">
    <property type="entry name" value="Rhodanese-like_dom"/>
</dbReference>
<dbReference type="AlphaFoldDB" id="A0A5J4UZM1"/>
<dbReference type="OrthoDB" id="102559at2759"/>
<evidence type="ECO:0000313" key="3">
    <source>
        <dbReference type="Proteomes" id="UP000324800"/>
    </source>
</evidence>
<organism evidence="2 3">
    <name type="scientific">Streblomastix strix</name>
    <dbReference type="NCBI Taxonomy" id="222440"/>
    <lineage>
        <taxon>Eukaryota</taxon>
        <taxon>Metamonada</taxon>
        <taxon>Preaxostyla</taxon>
        <taxon>Oxymonadida</taxon>
        <taxon>Streblomastigidae</taxon>
        <taxon>Streblomastix</taxon>
    </lineage>
</organism>
<dbReference type="SUPFAM" id="SSF52821">
    <property type="entry name" value="Rhodanese/Cell cycle control phosphatase"/>
    <property type="match status" value="1"/>
</dbReference>
<sequence length="126" mass="14693">MARIQLVEPYELAQWIDVDSNGIIVMDVRDSDYYGYKIPGSRNIPANQFGQNVDILIENLRKQVPTPTKIVFHCQYCRTRGPTAARLFFKKSQNILPQLEVYILNGGFDAYEQRFKNDDSKLERIY</sequence>
<feature type="domain" description="Rhodanese" evidence="1">
    <location>
        <begin position="19"/>
        <end position="120"/>
    </location>
</feature>
<name>A0A5J4UZM1_9EUKA</name>
<gene>
    <name evidence="2" type="ORF">EZS28_028503</name>
</gene>
<dbReference type="Gene3D" id="3.40.250.10">
    <property type="entry name" value="Rhodanese-like domain"/>
    <property type="match status" value="1"/>
</dbReference>
<dbReference type="GO" id="GO:0005737">
    <property type="term" value="C:cytoplasm"/>
    <property type="evidence" value="ECO:0007669"/>
    <property type="project" value="TreeGrafter"/>
</dbReference>
<evidence type="ECO:0000313" key="2">
    <source>
        <dbReference type="EMBL" id="KAA6375969.1"/>
    </source>
</evidence>
<dbReference type="InterPro" id="IPR036873">
    <property type="entry name" value="Rhodanese-like_dom_sf"/>
</dbReference>
<comment type="caution">
    <text evidence="2">The sequence shown here is derived from an EMBL/GenBank/DDBJ whole genome shotgun (WGS) entry which is preliminary data.</text>
</comment>